<keyword evidence="3" id="KW-1185">Reference proteome</keyword>
<evidence type="ECO:0000256" key="1">
    <source>
        <dbReference type="SAM" id="Phobius"/>
    </source>
</evidence>
<dbReference type="AlphaFoldDB" id="A0A9W8Z619"/>
<feature type="transmembrane region" description="Helical" evidence="1">
    <location>
        <begin position="31"/>
        <end position="52"/>
    </location>
</feature>
<dbReference type="EMBL" id="JAPEVA010000126">
    <property type="protein sequence ID" value="KAJ4398591.1"/>
    <property type="molecule type" value="Genomic_DNA"/>
</dbReference>
<keyword evidence="1" id="KW-0812">Transmembrane</keyword>
<reference evidence="2" key="1">
    <citation type="submission" date="2022-10" db="EMBL/GenBank/DDBJ databases">
        <title>Tapping the CABI collections for fungal endophytes: first genome assemblies for Collariella, Neodidymelliopsis, Ascochyta clinopodiicola, Didymella pomorum, Didymosphaeria variabile, Neocosmospora piperis and Neocucurbitaria cava.</title>
        <authorList>
            <person name="Hill R."/>
        </authorList>
    </citation>
    <scope>NUCLEOTIDE SEQUENCE</scope>
    <source>
        <strain evidence="2">IMI 355091</strain>
    </source>
</reference>
<comment type="caution">
    <text evidence="2">The sequence shown here is derived from an EMBL/GenBank/DDBJ whole genome shotgun (WGS) entry which is preliminary data.</text>
</comment>
<keyword evidence="1" id="KW-1133">Transmembrane helix</keyword>
<sequence length="178" mass="19207">MPQHHLATGTVSYPDAKSNYPAFPQVGFGKAIAIGIGAGAIGALVMTGSNWLEMLITKRPPSYVPARTIGNHLGVTPSTYTKHTDLLNNAHHYGMGMLAGPVRAIMSYYGVIGPFAVFVHTGIRILLDQVAETSVGVSALPWTWPIDEQVIDVLHKGVYALVTGYICDKMVRGVDWFN</sequence>
<protein>
    <submittedName>
        <fullName evidence="2">Uncharacterized protein</fullName>
    </submittedName>
</protein>
<proteinExistence type="predicted"/>
<name>A0A9W8Z619_9PLEO</name>
<evidence type="ECO:0000313" key="3">
    <source>
        <dbReference type="Proteomes" id="UP001140510"/>
    </source>
</evidence>
<dbReference type="OrthoDB" id="191139at2759"/>
<evidence type="ECO:0000313" key="2">
    <source>
        <dbReference type="EMBL" id="KAJ4398591.1"/>
    </source>
</evidence>
<dbReference type="Proteomes" id="UP001140510">
    <property type="component" value="Unassembled WGS sequence"/>
</dbReference>
<organism evidence="2 3">
    <name type="scientific">Didymella pomorum</name>
    <dbReference type="NCBI Taxonomy" id="749634"/>
    <lineage>
        <taxon>Eukaryota</taxon>
        <taxon>Fungi</taxon>
        <taxon>Dikarya</taxon>
        <taxon>Ascomycota</taxon>
        <taxon>Pezizomycotina</taxon>
        <taxon>Dothideomycetes</taxon>
        <taxon>Pleosporomycetidae</taxon>
        <taxon>Pleosporales</taxon>
        <taxon>Pleosporineae</taxon>
        <taxon>Didymellaceae</taxon>
        <taxon>Didymella</taxon>
    </lineage>
</organism>
<accession>A0A9W8Z619</accession>
<gene>
    <name evidence="2" type="ORF">N0V91_010100</name>
</gene>
<keyword evidence="1" id="KW-0472">Membrane</keyword>